<dbReference type="GeneID" id="28851101"/>
<protein>
    <submittedName>
        <fullName evidence="1">Uncharacterized protein</fullName>
    </submittedName>
</protein>
<dbReference type="KEGG" id="pchm:VFPPC_08388"/>
<dbReference type="AlphaFoldDB" id="A0A179FP25"/>
<sequence>MHTMTALDGSRWHSMAWCPALCSIVHPINQRGLPDLEDQIKHPSNFSRSHLYMGLPLLDPGQLDYLGTWEMDLSKSDIVQKYCVHDQRPRAILGSNWLWYHRFWVLLVLAILRGLTASASSLHPFRMVILPVTNLSIDTNIPIYSPSTPMQGPIDGFNGSVLIHCPDETRLGWNSVQSCQGRNYVMRALAISSLN</sequence>
<dbReference type="RefSeq" id="XP_018143968.1">
    <property type="nucleotide sequence ID" value="XM_018287107.1"/>
</dbReference>
<reference evidence="1 2" key="1">
    <citation type="journal article" date="2016" name="PLoS Pathog.">
        <title>Biosynthesis of antibiotic leucinostatins in bio-control fungus Purpureocillium lilacinum and their inhibition on phytophthora revealed by genome mining.</title>
        <authorList>
            <person name="Wang G."/>
            <person name="Liu Z."/>
            <person name="Lin R."/>
            <person name="Li E."/>
            <person name="Mao Z."/>
            <person name="Ling J."/>
            <person name="Yang Y."/>
            <person name="Yin W.B."/>
            <person name="Xie B."/>
        </authorList>
    </citation>
    <scope>NUCLEOTIDE SEQUENCE [LARGE SCALE GENOMIC DNA]</scope>
    <source>
        <strain evidence="1">170</strain>
    </source>
</reference>
<name>A0A179FP25_METCM</name>
<dbReference type="EMBL" id="LSBJ02000004">
    <property type="protein sequence ID" value="OAQ66881.1"/>
    <property type="molecule type" value="Genomic_DNA"/>
</dbReference>
<evidence type="ECO:0000313" key="1">
    <source>
        <dbReference type="EMBL" id="OAQ66881.1"/>
    </source>
</evidence>
<comment type="caution">
    <text evidence="1">The sequence shown here is derived from an EMBL/GenBank/DDBJ whole genome shotgun (WGS) entry which is preliminary data.</text>
</comment>
<dbReference type="Proteomes" id="UP000078397">
    <property type="component" value="Unassembled WGS sequence"/>
</dbReference>
<evidence type="ECO:0000313" key="2">
    <source>
        <dbReference type="Proteomes" id="UP000078397"/>
    </source>
</evidence>
<proteinExistence type="predicted"/>
<accession>A0A179FP25</accession>
<keyword evidence="2" id="KW-1185">Reference proteome</keyword>
<organism evidence="1 2">
    <name type="scientific">Pochonia chlamydosporia 170</name>
    <dbReference type="NCBI Taxonomy" id="1380566"/>
    <lineage>
        <taxon>Eukaryota</taxon>
        <taxon>Fungi</taxon>
        <taxon>Dikarya</taxon>
        <taxon>Ascomycota</taxon>
        <taxon>Pezizomycotina</taxon>
        <taxon>Sordariomycetes</taxon>
        <taxon>Hypocreomycetidae</taxon>
        <taxon>Hypocreales</taxon>
        <taxon>Clavicipitaceae</taxon>
        <taxon>Pochonia</taxon>
    </lineage>
</organism>
<gene>
    <name evidence="1" type="ORF">VFPPC_08388</name>
</gene>